<sequence>MAAAENGHVSCVEQICLSEPGHINDKDERGLTPLHLAARASHQGNMHTTFAHGCEPHDSRHQPLDSAAPLRSWRMRENPLKHCSRITPRVP</sequence>
<gene>
    <name evidence="2" type="primary">AVO2_1</name>
    <name evidence="2" type="ORF">OS493_001041</name>
</gene>
<dbReference type="Proteomes" id="UP001163046">
    <property type="component" value="Unassembled WGS sequence"/>
</dbReference>
<dbReference type="Gene3D" id="1.25.40.20">
    <property type="entry name" value="Ankyrin repeat-containing domain"/>
    <property type="match status" value="1"/>
</dbReference>
<dbReference type="Pfam" id="PF12796">
    <property type="entry name" value="Ank_2"/>
    <property type="match status" value="1"/>
</dbReference>
<protein>
    <submittedName>
        <fullName evidence="2">Target of rapamycin complex 2 subunit avo2</fullName>
    </submittedName>
</protein>
<feature type="region of interest" description="Disordered" evidence="1">
    <location>
        <begin position="47"/>
        <end position="70"/>
    </location>
</feature>
<dbReference type="SUPFAM" id="SSF48403">
    <property type="entry name" value="Ankyrin repeat"/>
    <property type="match status" value="1"/>
</dbReference>
<reference evidence="2" key="1">
    <citation type="submission" date="2023-01" db="EMBL/GenBank/DDBJ databases">
        <title>Genome assembly of the deep-sea coral Lophelia pertusa.</title>
        <authorList>
            <person name="Herrera S."/>
            <person name="Cordes E."/>
        </authorList>
    </citation>
    <scope>NUCLEOTIDE SEQUENCE</scope>
    <source>
        <strain evidence="2">USNM1676648</strain>
        <tissue evidence="2">Polyp</tissue>
    </source>
</reference>
<name>A0A9W9ZXA6_9CNID</name>
<comment type="caution">
    <text evidence="2">The sequence shown here is derived from an EMBL/GenBank/DDBJ whole genome shotgun (WGS) entry which is preliminary data.</text>
</comment>
<evidence type="ECO:0000313" key="2">
    <source>
        <dbReference type="EMBL" id="KAJ7387699.1"/>
    </source>
</evidence>
<accession>A0A9W9ZXA6</accession>
<evidence type="ECO:0000256" key="1">
    <source>
        <dbReference type="SAM" id="MobiDB-lite"/>
    </source>
</evidence>
<feature type="compositionally biased region" description="Basic and acidic residues" evidence="1">
    <location>
        <begin position="54"/>
        <end position="63"/>
    </location>
</feature>
<organism evidence="2 3">
    <name type="scientific">Desmophyllum pertusum</name>
    <dbReference type="NCBI Taxonomy" id="174260"/>
    <lineage>
        <taxon>Eukaryota</taxon>
        <taxon>Metazoa</taxon>
        <taxon>Cnidaria</taxon>
        <taxon>Anthozoa</taxon>
        <taxon>Hexacorallia</taxon>
        <taxon>Scleractinia</taxon>
        <taxon>Caryophylliina</taxon>
        <taxon>Caryophylliidae</taxon>
        <taxon>Desmophyllum</taxon>
    </lineage>
</organism>
<proteinExistence type="predicted"/>
<keyword evidence="3" id="KW-1185">Reference proteome</keyword>
<dbReference type="InterPro" id="IPR002110">
    <property type="entry name" value="Ankyrin_rpt"/>
</dbReference>
<dbReference type="EMBL" id="MU825873">
    <property type="protein sequence ID" value="KAJ7387699.1"/>
    <property type="molecule type" value="Genomic_DNA"/>
</dbReference>
<evidence type="ECO:0000313" key="3">
    <source>
        <dbReference type="Proteomes" id="UP001163046"/>
    </source>
</evidence>
<dbReference type="OrthoDB" id="159630at2759"/>
<dbReference type="InterPro" id="IPR036770">
    <property type="entry name" value="Ankyrin_rpt-contain_sf"/>
</dbReference>
<dbReference type="AlphaFoldDB" id="A0A9W9ZXA6"/>